<dbReference type="Proteomes" id="UP000018733">
    <property type="component" value="Unassembled WGS sequence"/>
</dbReference>
<dbReference type="OrthoDB" id="8673641at2"/>
<comment type="caution">
    <text evidence="1">The sequence shown here is derived from an EMBL/GenBank/DDBJ whole genome shotgun (WGS) entry which is preliminary data.</text>
</comment>
<dbReference type="RefSeq" id="WP_024003898.1">
    <property type="nucleotide sequence ID" value="NZ_KI650979.1"/>
</dbReference>
<dbReference type="Gene3D" id="3.40.50.2000">
    <property type="entry name" value="Glycogen Phosphorylase B"/>
    <property type="match status" value="1"/>
</dbReference>
<dbReference type="AlphaFoldDB" id="V8QXS8"/>
<dbReference type="PATRIC" id="fig|1424334.3.peg.836"/>
<organism evidence="1 2">
    <name type="scientific">Advenella kashmirensis W13003</name>
    <dbReference type="NCBI Taxonomy" id="1424334"/>
    <lineage>
        <taxon>Bacteria</taxon>
        <taxon>Pseudomonadati</taxon>
        <taxon>Pseudomonadota</taxon>
        <taxon>Betaproteobacteria</taxon>
        <taxon>Burkholderiales</taxon>
        <taxon>Alcaligenaceae</taxon>
    </lineage>
</organism>
<name>V8QXS8_9BURK</name>
<gene>
    <name evidence="1" type="ORF">W822_04160</name>
</gene>
<evidence type="ECO:0000313" key="2">
    <source>
        <dbReference type="Proteomes" id="UP000018733"/>
    </source>
</evidence>
<keyword evidence="2" id="KW-1185">Reference proteome</keyword>
<dbReference type="STRING" id="1424334.W822_04160"/>
<evidence type="ECO:0000313" key="1">
    <source>
        <dbReference type="EMBL" id="ETF04716.1"/>
    </source>
</evidence>
<sequence>MVAGQKLNEQEKSQTTSIRDKLVEVTPGDILKIKVKVIDALLANERALVCQIQFIDGNGAVISADVLGANVSPRFGNYIYIRSISPSDPVLWEDELIHVPPGSDTMRLSLHPWKNSSQLQIGSEIECRDYRKIGKTNKTFTLEPKGVNTGEFEILPFWRAVFSSDILIRAAEKNLGADVFVSFATEDGEALAVQPTTAQAIVGSVENHNRTTLRINPAMGSSEYEGYSRGKACVQLIPPLNADKMRILTRADDIESSILVSQNLWPFETLVEAHLSVESLGLLINRANLSSDLRHHSFSKLLDKFPGNAVIYGAALEYFINQDYSEKIISTANQILNRFHAPDVLRQARAALATARLLDPHWLPGTGKVSASGVTGAQAETTPKVAHLAYIENVQDNPGVEHFLVSVLSSQKKSEVALPFVISPGTSASENDQNTVWISSTCQIIKRYEIACLSSEEEATVLPTTLLNFSGIVAKKILQVEAPTIIHAHQSHGAYNFALMGLALSKAFRLPLVYDRTVAPDAQVNERGATTGTFSSRHLEQEYRCMKESHAIVISADSETQWADYGIEREKIFCIPHIAEGKTMTDIERDRYLNEISAIYLKAYEYARRSVQQTESMSETSSGK</sequence>
<accession>V8QXS8</accession>
<dbReference type="HOGENOM" id="CLU_442577_0_0_4"/>
<reference evidence="1 2" key="1">
    <citation type="journal article" date="2014" name="Genome Announc.">
        <title>Draft Genome Sequence of Advenella kashmirensis Strain W13003, a Polycyclic Aromatic Hydrocarbon-Degrading Bacterium.</title>
        <authorList>
            <person name="Wang X."/>
            <person name="Jin D."/>
            <person name="Zhou L."/>
            <person name="Wu L."/>
            <person name="An W."/>
            <person name="Zhao L."/>
        </authorList>
    </citation>
    <scope>NUCLEOTIDE SEQUENCE [LARGE SCALE GENOMIC DNA]</scope>
    <source>
        <strain evidence="1 2">W13003</strain>
    </source>
</reference>
<protein>
    <submittedName>
        <fullName evidence="1">Uncharacterized protein</fullName>
    </submittedName>
</protein>
<proteinExistence type="predicted"/>
<dbReference type="EMBL" id="AYXT01000001">
    <property type="protein sequence ID" value="ETF04716.1"/>
    <property type="molecule type" value="Genomic_DNA"/>
</dbReference>